<name>A0A829GVU4_LACPA</name>
<dbReference type="Proteomes" id="UP000014285">
    <property type="component" value="Unassembled WGS sequence"/>
</dbReference>
<accession>A0A829GVU4</accession>
<feature type="domain" description="FRG" evidence="1">
    <location>
        <begin position="28"/>
        <end position="115"/>
    </location>
</feature>
<dbReference type="EMBL" id="ANKB01000025">
    <property type="protein sequence ID" value="EPC64922.1"/>
    <property type="molecule type" value="Genomic_DNA"/>
</dbReference>
<evidence type="ECO:0000313" key="3">
    <source>
        <dbReference type="Proteomes" id="UP000014285"/>
    </source>
</evidence>
<dbReference type="AlphaFoldDB" id="A0A829GVU4"/>
<dbReference type="RefSeq" id="WP_003590556.1">
    <property type="nucleotide sequence ID" value="NZ_ANKB01000025.1"/>
</dbReference>
<proteinExistence type="predicted"/>
<protein>
    <submittedName>
        <fullName evidence="2">FRG domain-containing protein</fullName>
    </submittedName>
</protein>
<dbReference type="SMART" id="SM00901">
    <property type="entry name" value="FRG"/>
    <property type="match status" value="1"/>
</dbReference>
<comment type="caution">
    <text evidence="2">The sequence shown here is derived from an EMBL/GenBank/DDBJ whole genome shotgun (WGS) entry which is preliminary data.</text>
</comment>
<evidence type="ECO:0000259" key="1">
    <source>
        <dbReference type="SMART" id="SM00901"/>
    </source>
</evidence>
<evidence type="ECO:0000313" key="2">
    <source>
        <dbReference type="EMBL" id="EPC64922.1"/>
    </source>
</evidence>
<organism evidence="2 3">
    <name type="scientific">Lacticaseibacillus paracasei subsp. tolerans Lpl14</name>
    <dbReference type="NCBI Taxonomy" id="1256229"/>
    <lineage>
        <taxon>Bacteria</taxon>
        <taxon>Bacillati</taxon>
        <taxon>Bacillota</taxon>
        <taxon>Bacilli</taxon>
        <taxon>Lactobacillales</taxon>
        <taxon>Lactobacillaceae</taxon>
        <taxon>Lacticaseibacillus</taxon>
    </lineage>
</organism>
<gene>
    <name evidence="2" type="ORF">Lpl14_08248</name>
</gene>
<sequence length="509" mass="58071">MIEDEAEHQITCVEDYLNFLQQFDAYRNQGKLFYRAQLASFQTVIPSIAHGKYSKLYEVKRLEKSNLVSGTDRFYNIAYGQHQGVPTRFLDFTVDPLVALFFAVSPTVREDSVIFIFIKPSLRREDLHIDLLTKLAFWGSTDFSSFVKSFNEQLSEPLSEHNALTLATKPVFVDRHSIVDAGNLRMCAQSGTFAICANVIEDGRIKEISGIESTESFLTIAIPFEYKAKLRRELSDRNYTPDKMFADDRSREFPRFEKAKGSLQSISEIVDSNINRKGLYSKYGAHIALNGLFTVGEITEYARRFAYSRAEDRVWLWFARDRVNALQHRNNLVLTADIMKKSFPSLDLLADESFLYHDGYVPISNYYSNPNNIRSGQKIPVSKKARYIKMSVTMTSSRITIKTNLFNDAKLFFSSDQIKALYSDEFVVHQGRADLDIRVPLELSKGNFLIVLTYPSTQTRAFLAKSGIQYENIDSPAFKRTGLFSPTAEWHFSYAVLAGEFQVGAESIT</sequence>
<reference evidence="2 3" key="1">
    <citation type="journal article" date="2013" name="PLoS ONE">
        <title>Lactobacillus paracasei comparative genomics: towards species pan-genome definition and exploitation of diversity.</title>
        <authorList>
            <person name="Smokvina T."/>
            <person name="Wels M."/>
            <person name="Polka J."/>
            <person name="Chervaux C."/>
            <person name="Brisse S."/>
            <person name="Boekhorst J."/>
            <person name="van Hylckama Vlieg J.E."/>
            <person name="Siezen R.J."/>
        </authorList>
    </citation>
    <scope>NUCLEOTIDE SEQUENCE [LARGE SCALE GENOMIC DNA]</scope>
    <source>
        <strain evidence="2 3">Lpl14</strain>
    </source>
</reference>
<dbReference type="InterPro" id="IPR014966">
    <property type="entry name" value="FRG-dom"/>
</dbReference>
<dbReference type="Pfam" id="PF08867">
    <property type="entry name" value="FRG"/>
    <property type="match status" value="1"/>
</dbReference>